<dbReference type="AlphaFoldDB" id="A0ABD2AP28"/>
<protein>
    <submittedName>
        <fullName evidence="1">Uncharacterized protein</fullName>
    </submittedName>
</protein>
<evidence type="ECO:0000313" key="1">
    <source>
        <dbReference type="EMBL" id="KAL2722265.1"/>
    </source>
</evidence>
<reference evidence="1 2" key="1">
    <citation type="journal article" date="2024" name="Ann. Entomol. Soc. Am.">
        <title>Genomic analyses of the southern and eastern yellowjacket wasps (Hymenoptera: Vespidae) reveal evolutionary signatures of social life.</title>
        <authorList>
            <person name="Catto M.A."/>
            <person name="Caine P.B."/>
            <person name="Orr S.E."/>
            <person name="Hunt B.G."/>
            <person name="Goodisman M.A.D."/>
        </authorList>
    </citation>
    <scope>NUCLEOTIDE SEQUENCE [LARGE SCALE GENOMIC DNA]</scope>
    <source>
        <strain evidence="1">233</strain>
        <tissue evidence="1">Head and thorax</tissue>
    </source>
</reference>
<comment type="caution">
    <text evidence="1">The sequence shown here is derived from an EMBL/GenBank/DDBJ whole genome shotgun (WGS) entry which is preliminary data.</text>
</comment>
<sequence>MCRRLCPWMKEKMTEYLDVYTKEGKKEKEDMTQTLYANIYQLESTVRCRRNQGEWRKKDIERGKGQLVDIQKMITSQGRRCFRFSGHRQLWNIPLSNSEAHEGTQRESREEGRSRYGSILQVNVDHTIIRLSFVSFII</sequence>
<dbReference type="EMBL" id="JAUDFV010000141">
    <property type="protein sequence ID" value="KAL2722265.1"/>
    <property type="molecule type" value="Genomic_DNA"/>
</dbReference>
<name>A0ABD2AP28_VESSQ</name>
<accession>A0ABD2AP28</accession>
<gene>
    <name evidence="1" type="ORF">V1478_009128</name>
</gene>
<evidence type="ECO:0000313" key="2">
    <source>
        <dbReference type="Proteomes" id="UP001607302"/>
    </source>
</evidence>
<proteinExistence type="predicted"/>
<keyword evidence="2" id="KW-1185">Reference proteome</keyword>
<dbReference type="Proteomes" id="UP001607302">
    <property type="component" value="Unassembled WGS sequence"/>
</dbReference>
<organism evidence="1 2">
    <name type="scientific">Vespula squamosa</name>
    <name type="common">Southern yellow jacket</name>
    <name type="synonym">Wasp</name>
    <dbReference type="NCBI Taxonomy" id="30214"/>
    <lineage>
        <taxon>Eukaryota</taxon>
        <taxon>Metazoa</taxon>
        <taxon>Ecdysozoa</taxon>
        <taxon>Arthropoda</taxon>
        <taxon>Hexapoda</taxon>
        <taxon>Insecta</taxon>
        <taxon>Pterygota</taxon>
        <taxon>Neoptera</taxon>
        <taxon>Endopterygota</taxon>
        <taxon>Hymenoptera</taxon>
        <taxon>Apocrita</taxon>
        <taxon>Aculeata</taxon>
        <taxon>Vespoidea</taxon>
        <taxon>Vespidae</taxon>
        <taxon>Vespinae</taxon>
        <taxon>Vespula</taxon>
    </lineage>
</organism>